<comment type="caution">
    <text evidence="1">The sequence shown here is derived from an EMBL/GenBank/DDBJ whole genome shotgun (WGS) entry which is preliminary data.</text>
</comment>
<protein>
    <submittedName>
        <fullName evidence="1">Ribose-5-phosphate isomerase</fullName>
    </submittedName>
</protein>
<evidence type="ECO:0000313" key="2">
    <source>
        <dbReference type="Proteomes" id="UP001565220"/>
    </source>
</evidence>
<reference evidence="1 2" key="1">
    <citation type="submission" date="2024-08" db="EMBL/GenBank/DDBJ databases">
        <title>Clostridium lapicellarii sp. nov., and Clostridium renhuaiense sp. nov., two species isolated from the mud in a fermentation cellar used for producing sauce-flavour Chinese liquors.</title>
        <authorList>
            <person name="Yang F."/>
            <person name="Wang H."/>
            <person name="Chen L.Q."/>
            <person name="Zhou N."/>
            <person name="Lu J.J."/>
            <person name="Pu X.X."/>
            <person name="Wan B."/>
            <person name="Wang L."/>
            <person name="Liu S.J."/>
        </authorList>
    </citation>
    <scope>NUCLEOTIDE SEQUENCE [LARGE SCALE GENOMIC DNA]</scope>
    <source>
        <strain evidence="1 2">MT-113</strain>
    </source>
</reference>
<keyword evidence="1" id="KW-0413">Isomerase</keyword>
<organism evidence="1 2">
    <name type="scientific">Clostridium lapidicellarium</name>
    <dbReference type="NCBI Taxonomy" id="3240931"/>
    <lineage>
        <taxon>Bacteria</taxon>
        <taxon>Bacillati</taxon>
        <taxon>Bacillota</taxon>
        <taxon>Clostridia</taxon>
        <taxon>Eubacteriales</taxon>
        <taxon>Clostridiaceae</taxon>
        <taxon>Clostridium</taxon>
    </lineage>
</organism>
<dbReference type="GO" id="GO:0016853">
    <property type="term" value="F:isomerase activity"/>
    <property type="evidence" value="ECO:0007669"/>
    <property type="project" value="UniProtKB-KW"/>
</dbReference>
<name>A0ABV4DTT0_9CLOT</name>
<evidence type="ECO:0000313" key="1">
    <source>
        <dbReference type="EMBL" id="MEY8762654.1"/>
    </source>
</evidence>
<sequence>MAKGVYILRKYFNDKEKVYSKIIDILCKYKGLSRNELLNILKDESCKYLFFLLVNRYGCYDLDTLKKDFPSVNRNNMRNNIRKAEKKLLLNKRIRDMYFEAEELIDGVE</sequence>
<proteinExistence type="predicted"/>
<accession>A0ABV4DTT0</accession>
<gene>
    <name evidence="1" type="ORF">AB8S09_03190</name>
</gene>
<keyword evidence="2" id="KW-1185">Reference proteome</keyword>
<dbReference type="Proteomes" id="UP001565220">
    <property type="component" value="Unassembled WGS sequence"/>
</dbReference>
<dbReference type="EMBL" id="JBGFFE010000002">
    <property type="protein sequence ID" value="MEY8762654.1"/>
    <property type="molecule type" value="Genomic_DNA"/>
</dbReference>